<name>A0ABS8L3C7_9HYPH</name>
<gene>
    <name evidence="4" type="ORF">LJ725_27985</name>
</gene>
<organism evidence="4 5">
    <name type="scientific">Reyranella aquatilis</name>
    <dbReference type="NCBI Taxonomy" id="2035356"/>
    <lineage>
        <taxon>Bacteria</taxon>
        <taxon>Pseudomonadati</taxon>
        <taxon>Pseudomonadota</taxon>
        <taxon>Alphaproteobacteria</taxon>
        <taxon>Hyphomicrobiales</taxon>
        <taxon>Reyranellaceae</taxon>
        <taxon>Reyranella</taxon>
    </lineage>
</organism>
<dbReference type="InterPro" id="IPR050300">
    <property type="entry name" value="GDXG_lipolytic_enzyme"/>
</dbReference>
<comment type="caution">
    <text evidence="4">The sequence shown here is derived from an EMBL/GenBank/DDBJ whole genome shotgun (WGS) entry which is preliminary data.</text>
</comment>
<dbReference type="InterPro" id="IPR029058">
    <property type="entry name" value="AB_hydrolase_fold"/>
</dbReference>
<comment type="similarity">
    <text evidence="1">Belongs to the 'GDXG' lipolytic enzyme family.</text>
</comment>
<evidence type="ECO:0000313" key="5">
    <source>
        <dbReference type="Proteomes" id="UP001198862"/>
    </source>
</evidence>
<dbReference type="RefSeq" id="WP_230554238.1">
    <property type="nucleotide sequence ID" value="NZ_JAJISD010000019.1"/>
</dbReference>
<dbReference type="Pfam" id="PF07859">
    <property type="entry name" value="Abhydrolase_3"/>
    <property type="match status" value="1"/>
</dbReference>
<dbReference type="InterPro" id="IPR002168">
    <property type="entry name" value="Lipase_GDXG_HIS_AS"/>
</dbReference>
<keyword evidence="2 4" id="KW-0378">Hydrolase</keyword>
<dbReference type="SUPFAM" id="SSF53474">
    <property type="entry name" value="alpha/beta-Hydrolases"/>
    <property type="match status" value="1"/>
</dbReference>
<dbReference type="PROSITE" id="PS01173">
    <property type="entry name" value="LIPASE_GDXG_HIS"/>
    <property type="match status" value="1"/>
</dbReference>
<dbReference type="EMBL" id="JAJISD010000019">
    <property type="protein sequence ID" value="MCC8432829.1"/>
    <property type="molecule type" value="Genomic_DNA"/>
</dbReference>
<sequence>MDDLTALMSFLRKQPSTSIMTVAERRAAYDRAERAFALPASTTVRCWERNGLIGELIEPKHPIDDRMVLYLHGGGYVIGSPRSHRHLAAAIAIAASTNVLLLDYRLAPEHPFPAAVDDAVATYRLLLQDTGQRLAVVGDSAGGGLTVATLVAALRAGDAMPAAAVCLSPWVDLTCDATAPPPATIDDPLVKTEDILAYASSYLGAAPTTHPLASPLFADLCGLPPLLIHASASEMLAPDSMRLAEAARVAGVDVTLEMFEGVPHVWHWFWPRLETAKVAIAKVGTFLDDHLDGGNRQQRKLK</sequence>
<protein>
    <submittedName>
        <fullName evidence="4">Alpha/beta hydrolase</fullName>
    </submittedName>
</protein>
<evidence type="ECO:0000313" key="4">
    <source>
        <dbReference type="EMBL" id="MCC8432829.1"/>
    </source>
</evidence>
<dbReference type="Proteomes" id="UP001198862">
    <property type="component" value="Unassembled WGS sequence"/>
</dbReference>
<accession>A0ABS8L3C7</accession>
<dbReference type="PANTHER" id="PTHR48081">
    <property type="entry name" value="AB HYDROLASE SUPERFAMILY PROTEIN C4A8.06C"/>
    <property type="match status" value="1"/>
</dbReference>
<proteinExistence type="inferred from homology"/>
<dbReference type="InterPro" id="IPR013094">
    <property type="entry name" value="AB_hydrolase_3"/>
</dbReference>
<reference evidence="4 5" key="1">
    <citation type="submission" date="2021-11" db="EMBL/GenBank/DDBJ databases">
        <authorList>
            <person name="Lee D.-H."/>
            <person name="Kim S.-B."/>
        </authorList>
    </citation>
    <scope>NUCLEOTIDE SEQUENCE [LARGE SCALE GENOMIC DNA]</scope>
    <source>
        <strain evidence="4 5">KCTC 52223</strain>
    </source>
</reference>
<evidence type="ECO:0000256" key="1">
    <source>
        <dbReference type="ARBA" id="ARBA00010515"/>
    </source>
</evidence>
<feature type="domain" description="Alpha/beta hydrolase fold-3" evidence="3">
    <location>
        <begin position="68"/>
        <end position="267"/>
    </location>
</feature>
<keyword evidence="5" id="KW-1185">Reference proteome</keyword>
<evidence type="ECO:0000259" key="3">
    <source>
        <dbReference type="Pfam" id="PF07859"/>
    </source>
</evidence>
<evidence type="ECO:0000256" key="2">
    <source>
        <dbReference type="ARBA" id="ARBA00022801"/>
    </source>
</evidence>
<dbReference type="GO" id="GO:0016787">
    <property type="term" value="F:hydrolase activity"/>
    <property type="evidence" value="ECO:0007669"/>
    <property type="project" value="UniProtKB-KW"/>
</dbReference>
<dbReference type="PANTHER" id="PTHR48081:SF30">
    <property type="entry name" value="ACETYL-HYDROLASE LIPR-RELATED"/>
    <property type="match status" value="1"/>
</dbReference>
<dbReference type="Gene3D" id="3.40.50.1820">
    <property type="entry name" value="alpha/beta hydrolase"/>
    <property type="match status" value="1"/>
</dbReference>